<dbReference type="RefSeq" id="WP_118917061.1">
    <property type="nucleotide sequence ID" value="NZ_CP032097.1"/>
</dbReference>
<dbReference type="InterPro" id="IPR027417">
    <property type="entry name" value="P-loop_NTPase"/>
</dbReference>
<dbReference type="Pfam" id="PF00005">
    <property type="entry name" value="ABC_tran"/>
    <property type="match status" value="1"/>
</dbReference>
<evidence type="ECO:0000313" key="14">
    <source>
        <dbReference type="EMBL" id="RXI30548.1"/>
    </source>
</evidence>
<keyword evidence="4 9" id="KW-0812">Transmembrane</keyword>
<dbReference type="OrthoDB" id="9760168at2"/>
<dbReference type="EMBL" id="NXIG01000006">
    <property type="protein sequence ID" value="RXI30548.1"/>
    <property type="molecule type" value="Genomic_DNA"/>
</dbReference>
<evidence type="ECO:0000256" key="9">
    <source>
        <dbReference type="SAM" id="Phobius"/>
    </source>
</evidence>
<dbReference type="Proteomes" id="UP000262582">
    <property type="component" value="Chromosome"/>
</dbReference>
<dbReference type="PROSITE" id="PS50990">
    <property type="entry name" value="PEPTIDASE_C39"/>
    <property type="match status" value="1"/>
</dbReference>
<dbReference type="Gene3D" id="3.90.70.10">
    <property type="entry name" value="Cysteine proteinases"/>
    <property type="match status" value="1"/>
</dbReference>
<protein>
    <submittedName>
        <fullName evidence="13">Type I secretion system ATPase/permease, LssB family</fullName>
    </submittedName>
    <submittedName>
        <fullName evidence="14">Type I secretion system permease/ATPase</fullName>
    </submittedName>
</protein>
<dbReference type="GO" id="GO:0006508">
    <property type="term" value="P:proteolysis"/>
    <property type="evidence" value="ECO:0007669"/>
    <property type="project" value="InterPro"/>
</dbReference>
<proteinExistence type="predicted"/>
<keyword evidence="8 9" id="KW-0472">Membrane</keyword>
<dbReference type="PANTHER" id="PTHR24221:SF248">
    <property type="entry name" value="ABC TRANSPORTER TRANSMEMBRANE REGION"/>
    <property type="match status" value="1"/>
</dbReference>
<evidence type="ECO:0000313" key="13">
    <source>
        <dbReference type="EMBL" id="AXX94854.1"/>
    </source>
</evidence>
<reference evidence="13 15" key="2">
    <citation type="submission" date="2018-08" db="EMBL/GenBank/DDBJ databases">
        <title>Complete genome of the Arcobacter ellisii type strain LMG 26155.</title>
        <authorList>
            <person name="Miller W.G."/>
            <person name="Yee E."/>
            <person name="Bono J.L."/>
        </authorList>
    </citation>
    <scope>NUCLEOTIDE SEQUENCE [LARGE SCALE GENOMIC DNA]</scope>
    <source>
        <strain evidence="13 15">LMG 26155</strain>
    </source>
</reference>
<dbReference type="EMBL" id="CP032097">
    <property type="protein sequence ID" value="AXX94854.1"/>
    <property type="molecule type" value="Genomic_DNA"/>
</dbReference>
<evidence type="ECO:0000256" key="3">
    <source>
        <dbReference type="ARBA" id="ARBA00022475"/>
    </source>
</evidence>
<evidence type="ECO:0000256" key="1">
    <source>
        <dbReference type="ARBA" id="ARBA00004651"/>
    </source>
</evidence>
<dbReference type="InterPro" id="IPR003439">
    <property type="entry name" value="ABC_transporter-like_ATP-bd"/>
</dbReference>
<keyword evidence="15" id="KW-1185">Reference proteome</keyword>
<evidence type="ECO:0000259" key="12">
    <source>
        <dbReference type="PROSITE" id="PS50990"/>
    </source>
</evidence>
<dbReference type="GO" id="GO:0016887">
    <property type="term" value="F:ATP hydrolysis activity"/>
    <property type="evidence" value="ECO:0007669"/>
    <property type="project" value="InterPro"/>
</dbReference>
<keyword evidence="5" id="KW-0547">Nucleotide-binding</keyword>
<dbReference type="NCBIfam" id="TIGR03375">
    <property type="entry name" value="type_I_sec_LssB"/>
    <property type="match status" value="1"/>
</dbReference>
<evidence type="ECO:0000256" key="6">
    <source>
        <dbReference type="ARBA" id="ARBA00022840"/>
    </source>
</evidence>
<dbReference type="InterPro" id="IPR011527">
    <property type="entry name" value="ABC1_TM_dom"/>
</dbReference>
<keyword evidence="3" id="KW-1003">Cell membrane</keyword>
<dbReference type="PROSITE" id="PS50929">
    <property type="entry name" value="ABC_TM1F"/>
    <property type="match status" value="1"/>
</dbReference>
<dbReference type="Gene3D" id="3.40.50.300">
    <property type="entry name" value="P-loop containing nucleotide triphosphate hydrolases"/>
    <property type="match status" value="1"/>
</dbReference>
<dbReference type="GO" id="GO:0005886">
    <property type="term" value="C:plasma membrane"/>
    <property type="evidence" value="ECO:0007669"/>
    <property type="project" value="UniProtKB-SubCell"/>
</dbReference>
<feature type="domain" description="ABC transporter" evidence="10">
    <location>
        <begin position="488"/>
        <end position="722"/>
    </location>
</feature>
<feature type="transmembrane region" description="Helical" evidence="9">
    <location>
        <begin position="172"/>
        <end position="198"/>
    </location>
</feature>
<sequence>MKEYNEEETLDSLLDALVTYSKFYNKAYSKESLVHDLPIEKGKESPELFSLNSSKGLFSRAAANAGLKTKFIKKDLDDISNLQLPIILLMNNSNSCIVDSFSEDRKKVKIISELSGDIVEEWFDIDAIKQEYLGFAILVKKSFDYVDSDKKNQSDFVVKHWFWSTLKISRGIYIDVIFASILINLFVLATPLFTMSVYDRVIPNNAIETLWFFAFGVLLVYFLDISLKLIRSYFLEIAAKKSDIIMSSIIFEKVLGLKLEQIPKPIGSFANNLKNFDVIRGFLTNATLVAFIDLPFSVIFLIVIYYLGGVIVIIPIIVILIILIMALVLKVPIQRNIKKINEIVSKKNAILIEVLNNIETLKSLGGNNNIRWNWEESNGNIAQTGLLSRMLSAFIPSFTALLIQLNTIAIVIAGVYLIKDFQLTMGALIAIVILSSRAVAPMGQAAGLITNYEDASNSYRILNDLMHKPEERPKESDFVSKKSFQGKIEFRNVTFKYPNTEVEILKNVSFVINPGERVAILGKIGTGKSTILKLILKLYEPTNGSILIDDIDITQLDPADIRRNMSYLSQHVSLFNGTLRDNITFRASFVNDEKMLTAAKIAGVDNFANAHPRGYDMEVGEKGEGLSGGQIQSVGISRACLFDYPINLFDEPTSSMDKQTEDNVLSNLNKFMKGKTLLIVTQKMPILQIVDKIIVLNNNTIYLYGDKEAVIKALSQGEHIEK</sequence>
<dbReference type="Gene3D" id="1.20.1560.10">
    <property type="entry name" value="ABC transporter type 1, transmembrane domain"/>
    <property type="match status" value="1"/>
</dbReference>
<dbReference type="Proteomes" id="UP000290588">
    <property type="component" value="Unassembled WGS sequence"/>
</dbReference>
<feature type="transmembrane region" description="Helical" evidence="9">
    <location>
        <begin position="282"/>
        <end position="304"/>
    </location>
</feature>
<gene>
    <name evidence="13" type="ORF">AELL_1185</name>
    <name evidence="14" type="ORF">CP962_07205</name>
</gene>
<reference evidence="14 16" key="1">
    <citation type="submission" date="2017-09" db="EMBL/GenBank/DDBJ databases">
        <title>Genomics of the genus Arcobacter.</title>
        <authorList>
            <person name="Perez-Cataluna A."/>
            <person name="Figueras M.J."/>
            <person name="Salas-Masso N."/>
        </authorList>
    </citation>
    <scope>NUCLEOTIDE SEQUENCE [LARGE SCALE GENOMIC DNA]</scope>
    <source>
        <strain evidence="14 16">CECT 7837</strain>
    </source>
</reference>
<dbReference type="InterPro" id="IPR039421">
    <property type="entry name" value="Type_1_exporter"/>
</dbReference>
<dbReference type="SMART" id="SM00382">
    <property type="entry name" value="AAA"/>
    <property type="match status" value="1"/>
</dbReference>
<dbReference type="CDD" id="cd03245">
    <property type="entry name" value="ABCC_bacteriocin_exporters"/>
    <property type="match status" value="1"/>
</dbReference>
<feature type="domain" description="Peptidase C39" evidence="12">
    <location>
        <begin position="6"/>
        <end position="139"/>
    </location>
</feature>
<evidence type="ECO:0000313" key="16">
    <source>
        <dbReference type="Proteomes" id="UP000290588"/>
    </source>
</evidence>
<dbReference type="CDD" id="cd18587">
    <property type="entry name" value="ABC_6TM_LapB_like"/>
    <property type="match status" value="1"/>
</dbReference>
<evidence type="ECO:0000259" key="10">
    <source>
        <dbReference type="PROSITE" id="PS50893"/>
    </source>
</evidence>
<evidence type="ECO:0000256" key="5">
    <source>
        <dbReference type="ARBA" id="ARBA00022741"/>
    </source>
</evidence>
<dbReference type="PANTHER" id="PTHR24221">
    <property type="entry name" value="ATP-BINDING CASSETTE SUB-FAMILY B"/>
    <property type="match status" value="1"/>
</dbReference>
<feature type="transmembrane region" description="Helical" evidence="9">
    <location>
        <begin position="310"/>
        <end position="329"/>
    </location>
</feature>
<dbReference type="FunFam" id="3.40.50.300:FF:000299">
    <property type="entry name" value="ABC transporter ATP-binding protein/permease"/>
    <property type="match status" value="1"/>
</dbReference>
<dbReference type="GO" id="GO:0034040">
    <property type="term" value="F:ATPase-coupled lipid transmembrane transporter activity"/>
    <property type="evidence" value="ECO:0007669"/>
    <property type="project" value="TreeGrafter"/>
</dbReference>
<dbReference type="GO" id="GO:0005524">
    <property type="term" value="F:ATP binding"/>
    <property type="evidence" value="ECO:0007669"/>
    <property type="project" value="UniProtKB-KW"/>
</dbReference>
<dbReference type="KEGG" id="aell:AELL_1185"/>
<evidence type="ECO:0000256" key="8">
    <source>
        <dbReference type="ARBA" id="ARBA00023136"/>
    </source>
</evidence>
<evidence type="ECO:0000313" key="15">
    <source>
        <dbReference type="Proteomes" id="UP000262582"/>
    </source>
</evidence>
<dbReference type="InterPro" id="IPR017750">
    <property type="entry name" value="ATPase_T1SS"/>
</dbReference>
<keyword evidence="6" id="KW-0067">ATP-binding</keyword>
<keyword evidence="7 9" id="KW-1133">Transmembrane helix</keyword>
<dbReference type="InterPro" id="IPR003593">
    <property type="entry name" value="AAA+_ATPase"/>
</dbReference>
<name>A0A347U7M6_9BACT</name>
<evidence type="ECO:0000256" key="2">
    <source>
        <dbReference type="ARBA" id="ARBA00022448"/>
    </source>
</evidence>
<feature type="domain" description="ABC transmembrane type-1" evidence="11">
    <location>
        <begin position="176"/>
        <end position="454"/>
    </location>
</feature>
<dbReference type="AlphaFoldDB" id="A0A347U7M6"/>
<dbReference type="SUPFAM" id="SSF52540">
    <property type="entry name" value="P-loop containing nucleoside triphosphate hydrolases"/>
    <property type="match status" value="1"/>
</dbReference>
<dbReference type="SUPFAM" id="SSF90123">
    <property type="entry name" value="ABC transporter transmembrane region"/>
    <property type="match status" value="1"/>
</dbReference>
<evidence type="ECO:0000256" key="7">
    <source>
        <dbReference type="ARBA" id="ARBA00022989"/>
    </source>
</evidence>
<dbReference type="InterPro" id="IPR036640">
    <property type="entry name" value="ABC1_TM_sf"/>
</dbReference>
<dbReference type="GO" id="GO:0140359">
    <property type="term" value="F:ABC-type transporter activity"/>
    <property type="evidence" value="ECO:0007669"/>
    <property type="project" value="InterPro"/>
</dbReference>
<accession>A0A347U7M6</accession>
<keyword evidence="2" id="KW-0813">Transport</keyword>
<dbReference type="GO" id="GO:0008233">
    <property type="term" value="F:peptidase activity"/>
    <property type="evidence" value="ECO:0007669"/>
    <property type="project" value="InterPro"/>
</dbReference>
<feature type="transmembrane region" description="Helical" evidence="9">
    <location>
        <begin position="210"/>
        <end position="230"/>
    </location>
</feature>
<dbReference type="Pfam" id="PF00664">
    <property type="entry name" value="ABC_membrane"/>
    <property type="match status" value="1"/>
</dbReference>
<dbReference type="InterPro" id="IPR005074">
    <property type="entry name" value="Peptidase_C39"/>
</dbReference>
<organism evidence="14 16">
    <name type="scientific">Arcobacter ellisii</name>
    <dbReference type="NCBI Taxonomy" id="913109"/>
    <lineage>
        <taxon>Bacteria</taxon>
        <taxon>Pseudomonadati</taxon>
        <taxon>Campylobacterota</taxon>
        <taxon>Epsilonproteobacteria</taxon>
        <taxon>Campylobacterales</taxon>
        <taxon>Arcobacteraceae</taxon>
        <taxon>Arcobacter</taxon>
    </lineage>
</organism>
<comment type="subcellular location">
    <subcellularLocation>
        <location evidence="1">Cell membrane</location>
        <topology evidence="1">Multi-pass membrane protein</topology>
    </subcellularLocation>
</comment>
<evidence type="ECO:0000256" key="4">
    <source>
        <dbReference type="ARBA" id="ARBA00022692"/>
    </source>
</evidence>
<evidence type="ECO:0000259" key="11">
    <source>
        <dbReference type="PROSITE" id="PS50929"/>
    </source>
</evidence>
<feature type="transmembrane region" description="Helical" evidence="9">
    <location>
        <begin position="393"/>
        <end position="417"/>
    </location>
</feature>
<dbReference type="PROSITE" id="PS50893">
    <property type="entry name" value="ABC_TRANSPORTER_2"/>
    <property type="match status" value="1"/>
</dbReference>